<dbReference type="EMBL" id="UINC01002885">
    <property type="protein sequence ID" value="SVA01256.1"/>
    <property type="molecule type" value="Genomic_DNA"/>
</dbReference>
<proteinExistence type="predicted"/>
<evidence type="ECO:0008006" key="3">
    <source>
        <dbReference type="Google" id="ProtNLM"/>
    </source>
</evidence>
<dbReference type="SUPFAM" id="SSF159245">
    <property type="entry name" value="AttH-like"/>
    <property type="match status" value="1"/>
</dbReference>
<feature type="region of interest" description="Disordered" evidence="1">
    <location>
        <begin position="1"/>
        <end position="22"/>
    </location>
</feature>
<organism evidence="2">
    <name type="scientific">marine metagenome</name>
    <dbReference type="NCBI Taxonomy" id="408172"/>
    <lineage>
        <taxon>unclassified sequences</taxon>
        <taxon>metagenomes</taxon>
        <taxon>ecological metagenomes</taxon>
    </lineage>
</organism>
<reference evidence="2" key="1">
    <citation type="submission" date="2018-05" db="EMBL/GenBank/DDBJ databases">
        <authorList>
            <person name="Lanie J.A."/>
            <person name="Ng W.-L."/>
            <person name="Kazmierczak K.M."/>
            <person name="Andrzejewski T.M."/>
            <person name="Davidsen T.M."/>
            <person name="Wayne K.J."/>
            <person name="Tettelin H."/>
            <person name="Glass J.I."/>
            <person name="Rusch D."/>
            <person name="Podicherti R."/>
            <person name="Tsui H.-C.T."/>
            <person name="Winkler M.E."/>
        </authorList>
    </citation>
    <scope>NUCLEOTIDE SEQUENCE</scope>
</reference>
<evidence type="ECO:0000313" key="2">
    <source>
        <dbReference type="EMBL" id="SVA01256.1"/>
    </source>
</evidence>
<feature type="compositionally biased region" description="Low complexity" evidence="1">
    <location>
        <begin position="180"/>
        <end position="189"/>
    </location>
</feature>
<evidence type="ECO:0000256" key="1">
    <source>
        <dbReference type="SAM" id="MobiDB-lite"/>
    </source>
</evidence>
<accession>A0A381SB57</accession>
<feature type="region of interest" description="Disordered" evidence="1">
    <location>
        <begin position="166"/>
        <end position="190"/>
    </location>
</feature>
<gene>
    <name evidence="2" type="ORF">METZ01_LOCUS54110</name>
</gene>
<dbReference type="AlphaFoldDB" id="A0A381SB57"/>
<protein>
    <recommendedName>
        <fullName evidence="3">AttH domain-containing protein</fullName>
    </recommendedName>
</protein>
<name>A0A381SB57_9ZZZZ</name>
<sequence>MLSRFDDYPVHQTPDPVATPASSDKDVYERYWFNGYPTDANRFFGIGTAYYPHLGIRDCGLSVIVDGVQHAFHASCRAEGDPADQQVGPFRLEVLEPMKSCQVVLEPNETGFACDLTFEGRTGNVEEPRHHWGGAIRRTMDTTRFTQMGRWSGWIDVDGRRLEFDPATTRGTKDRSWGIRPLAGGDPRGAPAPPARNSLFFLWAPLNFDDLCLHYQLFEDSLGRPLSSVGALMPTYDTLADLPGIEDPATRHMRSHEHRLEFEESSRMVRSANLAFSAVDDGSRHEVHLEKLFTFRMKGIGYHHPEWGHGAWKGELAMAGERWDLAGVDDQAFENQHCQHVVRATLGDRVGLGVLEQLLVGPYRPYGMEGFVGRTG</sequence>